<dbReference type="OMA" id="QSWIFIG"/>
<name>F4PU10_CACFS</name>
<keyword evidence="1" id="KW-0812">Transmembrane</keyword>
<dbReference type="EMBL" id="GL883010">
    <property type="protein sequence ID" value="EGG21778.1"/>
    <property type="molecule type" value="Genomic_DNA"/>
</dbReference>
<keyword evidence="1" id="KW-0472">Membrane</keyword>
<dbReference type="RefSeq" id="XP_004359628.1">
    <property type="nucleotide sequence ID" value="XM_004359571.1"/>
</dbReference>
<sequence length="147" mass="17409">MITPNSFTENDSLDKLVLAFLVFRIVVSAAISFSASVQTFYEIKYQHWRNVINPRFLVLLGISIFLALRIVYTGVFIETKDQGFTSSTVFVRMFVTFFTLQSWIFIGSFWMQLLFTLYIAKRVRMEVMLTFNYTKIQKRFKLIIYFI</sequence>
<evidence type="ECO:0000313" key="2">
    <source>
        <dbReference type="EMBL" id="EGG21778.1"/>
    </source>
</evidence>
<proteinExistence type="predicted"/>
<gene>
    <name evidence="2" type="ORF">DFA_01664</name>
</gene>
<dbReference type="OrthoDB" id="24088at2759"/>
<organism evidence="2 3">
    <name type="scientific">Cavenderia fasciculata</name>
    <name type="common">Slime mold</name>
    <name type="synonym">Dictyostelium fasciculatum</name>
    <dbReference type="NCBI Taxonomy" id="261658"/>
    <lineage>
        <taxon>Eukaryota</taxon>
        <taxon>Amoebozoa</taxon>
        <taxon>Evosea</taxon>
        <taxon>Eumycetozoa</taxon>
        <taxon>Dictyostelia</taxon>
        <taxon>Acytosteliales</taxon>
        <taxon>Cavenderiaceae</taxon>
        <taxon>Cavenderia</taxon>
    </lineage>
</organism>
<dbReference type="KEGG" id="dfa:DFA_01664"/>
<evidence type="ECO:0000256" key="1">
    <source>
        <dbReference type="SAM" id="Phobius"/>
    </source>
</evidence>
<evidence type="ECO:0000313" key="3">
    <source>
        <dbReference type="Proteomes" id="UP000007797"/>
    </source>
</evidence>
<dbReference type="PANTHER" id="PTHR31494">
    <property type="entry name" value="THH1_TOM1_TOM3 DOMAIN-CONTAINING PROTEIN-RELATED-RELATED"/>
    <property type="match status" value="1"/>
</dbReference>
<feature type="transmembrane region" description="Helical" evidence="1">
    <location>
        <begin position="97"/>
        <end position="120"/>
    </location>
</feature>
<dbReference type="Proteomes" id="UP000007797">
    <property type="component" value="Unassembled WGS sequence"/>
</dbReference>
<keyword evidence="3" id="KW-1185">Reference proteome</keyword>
<protein>
    <recommendedName>
        <fullName evidence="4">THH1/TOM1/TOM3 domain-containing protein</fullName>
    </recommendedName>
</protein>
<reference evidence="3" key="1">
    <citation type="journal article" date="2011" name="Genome Res.">
        <title>Phylogeny-wide analysis of social amoeba genomes highlights ancient origins for complex intercellular communication.</title>
        <authorList>
            <person name="Heidel A.J."/>
            <person name="Lawal H.M."/>
            <person name="Felder M."/>
            <person name="Schilde C."/>
            <person name="Helps N.R."/>
            <person name="Tunggal B."/>
            <person name="Rivero F."/>
            <person name="John U."/>
            <person name="Schleicher M."/>
            <person name="Eichinger L."/>
            <person name="Platzer M."/>
            <person name="Noegel A.A."/>
            <person name="Schaap P."/>
            <person name="Gloeckner G."/>
        </authorList>
    </citation>
    <scope>NUCLEOTIDE SEQUENCE [LARGE SCALE GENOMIC DNA]</scope>
    <source>
        <strain evidence="3">SH3</strain>
    </source>
</reference>
<dbReference type="AlphaFoldDB" id="F4PU10"/>
<feature type="transmembrane region" description="Helical" evidence="1">
    <location>
        <begin position="56"/>
        <end position="77"/>
    </location>
</feature>
<dbReference type="PANTHER" id="PTHR31494:SF4">
    <property type="entry name" value="THH1_TOM1_TOM3 DOMAIN-CONTAINING PROTEIN-RELATED"/>
    <property type="match status" value="1"/>
</dbReference>
<dbReference type="GeneID" id="14873324"/>
<accession>F4PU10</accession>
<feature type="transmembrane region" description="Helical" evidence="1">
    <location>
        <begin position="16"/>
        <end position="35"/>
    </location>
</feature>
<keyword evidence="1" id="KW-1133">Transmembrane helix</keyword>
<evidence type="ECO:0008006" key="4">
    <source>
        <dbReference type="Google" id="ProtNLM"/>
    </source>
</evidence>